<keyword evidence="4" id="KW-0057">Aromatic amino acid biosynthesis</keyword>
<feature type="domain" description="ACT" evidence="8">
    <location>
        <begin position="231"/>
        <end position="314"/>
    </location>
</feature>
<dbReference type="InterPro" id="IPR001086">
    <property type="entry name" value="Preph_deHydtase"/>
</dbReference>
<evidence type="ECO:0000256" key="4">
    <source>
        <dbReference type="ARBA" id="ARBA00023141"/>
    </source>
</evidence>
<dbReference type="GO" id="GO:0009094">
    <property type="term" value="P:L-phenylalanine biosynthetic process"/>
    <property type="evidence" value="ECO:0007669"/>
    <property type="project" value="UniProtKB-UniPathway"/>
</dbReference>
<evidence type="ECO:0000256" key="1">
    <source>
        <dbReference type="ARBA" id="ARBA00004741"/>
    </source>
</evidence>
<dbReference type="CDD" id="cd13532">
    <property type="entry name" value="PBP2_PDT_like"/>
    <property type="match status" value="1"/>
</dbReference>
<evidence type="ECO:0000313" key="10">
    <source>
        <dbReference type="Proteomes" id="UP000243052"/>
    </source>
</evidence>
<evidence type="ECO:0000256" key="3">
    <source>
        <dbReference type="ARBA" id="ARBA00022605"/>
    </source>
</evidence>
<evidence type="ECO:0000256" key="6">
    <source>
        <dbReference type="ARBA" id="ARBA00023239"/>
    </source>
</evidence>
<dbReference type="GeneID" id="28721528"/>
<evidence type="ECO:0000259" key="7">
    <source>
        <dbReference type="PROSITE" id="PS51171"/>
    </source>
</evidence>
<dbReference type="AlphaFoldDB" id="A0A120K0R3"/>
<evidence type="ECO:0000313" key="9">
    <source>
        <dbReference type="EMBL" id="AMD18600.1"/>
    </source>
</evidence>
<evidence type="ECO:0000256" key="2">
    <source>
        <dbReference type="ARBA" id="ARBA00013147"/>
    </source>
</evidence>
<keyword evidence="10" id="KW-1185">Reference proteome</keyword>
<name>A0A120K0R3_9SACH</name>
<comment type="pathway">
    <text evidence="1">Amino-acid biosynthesis; L-phenylalanine biosynthesis; phenylpyruvate from prephenate: step 1/1.</text>
</comment>
<dbReference type="UniPathway" id="UPA00121">
    <property type="reaction ID" value="UER00345"/>
</dbReference>
<gene>
    <name evidence="9" type="ORF">AW171_hschr2108</name>
</gene>
<dbReference type="PROSITE" id="PS51671">
    <property type="entry name" value="ACT"/>
    <property type="match status" value="1"/>
</dbReference>
<dbReference type="CDD" id="cd04905">
    <property type="entry name" value="ACT_CM-PDT"/>
    <property type="match status" value="1"/>
</dbReference>
<dbReference type="STRING" id="45286.A0A120K0R3"/>
<feature type="domain" description="Prephenate dehydratase" evidence="7">
    <location>
        <begin position="3"/>
        <end position="209"/>
    </location>
</feature>
<reference evidence="9 10" key="1">
    <citation type="submission" date="2016-01" db="EMBL/GenBank/DDBJ databases">
        <title>Genome sequence of the yeast Holleya sinecauda.</title>
        <authorList>
            <person name="Dietrich F.S."/>
        </authorList>
    </citation>
    <scope>NUCLEOTIDE SEQUENCE [LARGE SCALE GENOMIC DNA]</scope>
    <source>
        <strain evidence="9 10">ATCC 58844</strain>
    </source>
</reference>
<dbReference type="PROSITE" id="PS51171">
    <property type="entry name" value="PREPHENATE_DEHYDR_3"/>
    <property type="match status" value="1"/>
</dbReference>
<dbReference type="PANTHER" id="PTHR21022">
    <property type="entry name" value="PREPHENATE DEHYDRATASE P PROTEIN"/>
    <property type="match status" value="1"/>
</dbReference>
<sequence length="317" mass="35749">MVKVAFLGPLSTYSHEAALQHTTDVNAELIPVSTIGDCFAALKAADTIDLAVVPLENSTNGQVVSTYDLLRDDMLEATTEEEGKVEPELVIVGQQFVSIVHCLISPVPLSIEDLKNIKPKCIYSHPQVWGQVTKYLKQLHEAAGLTLSNIDTNSTTSAVVQVKKQYEETGTISLAIASRKAASVNGAYIIEENINDAEGNITRFLVLQRRSKVTFPVEPQSPQNHELIKMIAFTTERDAPGSLSDVLSVFKKHEINMCSIMSRPYCRRGDSRKWQYVFFIEYEDKEYLPWDQIESELTVHCQSWCQWGQFYRDSKYY</sequence>
<dbReference type="PIRSF" id="PIRSF001500">
    <property type="entry name" value="Chor_mut_pdt_Ppr"/>
    <property type="match status" value="1"/>
</dbReference>
<proteinExistence type="predicted"/>
<dbReference type="RefSeq" id="XP_017985596.1">
    <property type="nucleotide sequence ID" value="XM_018130308.1"/>
</dbReference>
<organism evidence="9 10">
    <name type="scientific">Eremothecium sinecaudum</name>
    <dbReference type="NCBI Taxonomy" id="45286"/>
    <lineage>
        <taxon>Eukaryota</taxon>
        <taxon>Fungi</taxon>
        <taxon>Dikarya</taxon>
        <taxon>Ascomycota</taxon>
        <taxon>Saccharomycotina</taxon>
        <taxon>Saccharomycetes</taxon>
        <taxon>Saccharomycetales</taxon>
        <taxon>Saccharomycetaceae</taxon>
        <taxon>Eremothecium</taxon>
    </lineage>
</organism>
<dbReference type="PANTHER" id="PTHR21022:SF19">
    <property type="entry name" value="PREPHENATE DEHYDRATASE-RELATED"/>
    <property type="match status" value="1"/>
</dbReference>
<dbReference type="EC" id="4.2.1.51" evidence="2"/>
<evidence type="ECO:0000256" key="5">
    <source>
        <dbReference type="ARBA" id="ARBA00023222"/>
    </source>
</evidence>
<dbReference type="OrthoDB" id="983542at2759"/>
<accession>A0A120K0R3</accession>
<dbReference type="InterPro" id="IPR008242">
    <property type="entry name" value="Chor_mutase/pphenate_deHydtase"/>
</dbReference>
<dbReference type="SUPFAM" id="SSF53850">
    <property type="entry name" value="Periplasmic binding protein-like II"/>
    <property type="match status" value="1"/>
</dbReference>
<keyword evidence="5" id="KW-0584">Phenylalanine biosynthesis</keyword>
<evidence type="ECO:0000259" key="8">
    <source>
        <dbReference type="PROSITE" id="PS51671"/>
    </source>
</evidence>
<keyword evidence="3" id="KW-0028">Amino-acid biosynthesis</keyword>
<dbReference type="Pfam" id="PF00800">
    <property type="entry name" value="PDT"/>
    <property type="match status" value="1"/>
</dbReference>
<dbReference type="EMBL" id="CP014242">
    <property type="protein sequence ID" value="AMD18600.1"/>
    <property type="molecule type" value="Genomic_DNA"/>
</dbReference>
<dbReference type="GO" id="GO:0004664">
    <property type="term" value="F:prephenate dehydratase activity"/>
    <property type="evidence" value="ECO:0007669"/>
    <property type="project" value="UniProtKB-EC"/>
</dbReference>
<keyword evidence="6" id="KW-0456">Lyase</keyword>
<dbReference type="Gene3D" id="3.40.190.10">
    <property type="entry name" value="Periplasmic binding protein-like II"/>
    <property type="match status" value="2"/>
</dbReference>
<dbReference type="Proteomes" id="UP000243052">
    <property type="component" value="Chromosome ii"/>
</dbReference>
<dbReference type="SUPFAM" id="SSF55021">
    <property type="entry name" value="ACT-like"/>
    <property type="match status" value="1"/>
</dbReference>
<dbReference type="InterPro" id="IPR045865">
    <property type="entry name" value="ACT-like_dom_sf"/>
</dbReference>
<protein>
    <recommendedName>
        <fullName evidence="2">prephenate dehydratase</fullName>
        <ecNumber evidence="2">4.2.1.51</ecNumber>
    </recommendedName>
</protein>
<dbReference type="InterPro" id="IPR002912">
    <property type="entry name" value="ACT_dom"/>
</dbReference>
<dbReference type="Gene3D" id="3.30.70.260">
    <property type="match status" value="1"/>
</dbReference>
<dbReference type="GO" id="GO:0005737">
    <property type="term" value="C:cytoplasm"/>
    <property type="evidence" value="ECO:0007669"/>
    <property type="project" value="TreeGrafter"/>
</dbReference>